<sequence>MPRLALYRPFSLLMALVLTIVASVHAEATLQAGTSDLNKAGQLRMLSQRVAKLALQQRLNILPDRTRQEMAQSISQFDSLLADLNRLNTLPRLVRPLAGVSRRWSELKPQLGLADPDTLHVFSEDLTLAISQITNILEDETGTQSGRLVDLAQRQTMLSQRMAKLYLLNQLGRNTSVDLQITRSEFLTALNELNGAQQNTQRIRGQLELAKGQWFFYEKAIAVPRSTDLSRLENVATTSERISQVMLEIVGDYRKLY</sequence>
<evidence type="ECO:0000256" key="5">
    <source>
        <dbReference type="SAM" id="SignalP"/>
    </source>
</evidence>
<dbReference type="InterPro" id="IPR029095">
    <property type="entry name" value="NarX-like_N"/>
</dbReference>
<evidence type="ECO:0000256" key="3">
    <source>
        <dbReference type="ARBA" id="ARBA00022989"/>
    </source>
</evidence>
<protein>
    <recommendedName>
        <fullName evidence="6">NarX-like N-terminal domain-containing protein</fullName>
    </recommendedName>
</protein>
<keyword evidence="2" id="KW-0812">Transmembrane</keyword>
<keyword evidence="4" id="KW-0472">Membrane</keyword>
<evidence type="ECO:0000313" key="8">
    <source>
        <dbReference type="Proteomes" id="UP000587991"/>
    </source>
</evidence>
<dbReference type="Proteomes" id="UP000587991">
    <property type="component" value="Unassembled WGS sequence"/>
</dbReference>
<evidence type="ECO:0000256" key="1">
    <source>
        <dbReference type="ARBA" id="ARBA00004141"/>
    </source>
</evidence>
<dbReference type="EMBL" id="JABAIM010000001">
    <property type="protein sequence ID" value="NLR74992.1"/>
    <property type="molecule type" value="Genomic_DNA"/>
</dbReference>
<evidence type="ECO:0000259" key="6">
    <source>
        <dbReference type="Pfam" id="PF13675"/>
    </source>
</evidence>
<comment type="subcellular location">
    <subcellularLocation>
        <location evidence="1">Membrane</location>
        <topology evidence="1">Multi-pass membrane protein</topology>
    </subcellularLocation>
</comment>
<name>A0A847SGC7_9NEIS</name>
<proteinExistence type="predicted"/>
<keyword evidence="5" id="KW-0732">Signal</keyword>
<feature type="domain" description="NarX-like N-terminal" evidence="6">
    <location>
        <begin position="35"/>
        <end position="118"/>
    </location>
</feature>
<comment type="caution">
    <text evidence="7">The sequence shown here is derived from an EMBL/GenBank/DDBJ whole genome shotgun (WGS) entry which is preliminary data.</text>
</comment>
<accession>A0A847SGC7</accession>
<organism evidence="7 8">
    <name type="scientific">Leeia aquatica</name>
    <dbReference type="NCBI Taxonomy" id="2725557"/>
    <lineage>
        <taxon>Bacteria</taxon>
        <taxon>Pseudomonadati</taxon>
        <taxon>Pseudomonadota</taxon>
        <taxon>Betaproteobacteria</taxon>
        <taxon>Neisseriales</taxon>
        <taxon>Leeiaceae</taxon>
        <taxon>Leeia</taxon>
    </lineage>
</organism>
<feature type="signal peptide" evidence="5">
    <location>
        <begin position="1"/>
        <end position="26"/>
    </location>
</feature>
<feature type="chain" id="PRO_5032715861" description="NarX-like N-terminal domain-containing protein" evidence="5">
    <location>
        <begin position="27"/>
        <end position="257"/>
    </location>
</feature>
<evidence type="ECO:0000256" key="2">
    <source>
        <dbReference type="ARBA" id="ARBA00022692"/>
    </source>
</evidence>
<dbReference type="GO" id="GO:0016020">
    <property type="term" value="C:membrane"/>
    <property type="evidence" value="ECO:0007669"/>
    <property type="project" value="UniProtKB-SubCell"/>
</dbReference>
<reference evidence="7 8" key="1">
    <citation type="submission" date="2020-04" db="EMBL/GenBank/DDBJ databases">
        <title>Draft genome of Leeia sp. IMCC25680.</title>
        <authorList>
            <person name="Song J."/>
            <person name="Cho J.-C."/>
        </authorList>
    </citation>
    <scope>NUCLEOTIDE SEQUENCE [LARGE SCALE GENOMIC DNA]</scope>
    <source>
        <strain evidence="7 8">IMCC25680</strain>
    </source>
</reference>
<dbReference type="Pfam" id="PF13675">
    <property type="entry name" value="PilJ"/>
    <property type="match status" value="1"/>
</dbReference>
<dbReference type="AlphaFoldDB" id="A0A847SGC7"/>
<keyword evidence="8" id="KW-1185">Reference proteome</keyword>
<gene>
    <name evidence="7" type="ORF">HF682_07455</name>
</gene>
<evidence type="ECO:0000313" key="7">
    <source>
        <dbReference type="EMBL" id="NLR74992.1"/>
    </source>
</evidence>
<dbReference type="RefSeq" id="WP_168876558.1">
    <property type="nucleotide sequence ID" value="NZ_JABAIM010000001.1"/>
</dbReference>
<keyword evidence="3" id="KW-1133">Transmembrane helix</keyword>
<evidence type="ECO:0000256" key="4">
    <source>
        <dbReference type="ARBA" id="ARBA00023136"/>
    </source>
</evidence>